<comment type="caution">
    <text evidence="2">The sequence shown here is derived from an EMBL/GenBank/DDBJ whole genome shotgun (WGS) entry which is preliminary data.</text>
</comment>
<evidence type="ECO:0000256" key="1">
    <source>
        <dbReference type="SAM" id="SignalP"/>
    </source>
</evidence>
<dbReference type="AlphaFoldDB" id="A0A939JY95"/>
<dbReference type="Proteomes" id="UP000664795">
    <property type="component" value="Unassembled WGS sequence"/>
</dbReference>
<feature type="signal peptide" evidence="1">
    <location>
        <begin position="1"/>
        <end position="20"/>
    </location>
</feature>
<accession>A0A939JY95</accession>
<evidence type="ECO:0000313" key="3">
    <source>
        <dbReference type="Proteomes" id="UP000664795"/>
    </source>
</evidence>
<proteinExistence type="predicted"/>
<dbReference type="RefSeq" id="WP_207335826.1">
    <property type="nucleotide sequence ID" value="NZ_JAFMYU010000009.1"/>
</dbReference>
<organism evidence="2 3">
    <name type="scientific">Fibrella aquatilis</name>
    <dbReference type="NCBI Taxonomy" id="2817059"/>
    <lineage>
        <taxon>Bacteria</taxon>
        <taxon>Pseudomonadati</taxon>
        <taxon>Bacteroidota</taxon>
        <taxon>Cytophagia</taxon>
        <taxon>Cytophagales</taxon>
        <taxon>Spirosomataceae</taxon>
        <taxon>Fibrella</taxon>
    </lineage>
</organism>
<evidence type="ECO:0000313" key="2">
    <source>
        <dbReference type="EMBL" id="MBO0931854.1"/>
    </source>
</evidence>
<feature type="chain" id="PRO_5037995767" evidence="1">
    <location>
        <begin position="21"/>
        <end position="186"/>
    </location>
</feature>
<sequence>MKQLICLLFFCGLTYTPLIAQVHLKGQRFYDLQVGLTDGFQFADNQLGINLLVSTGVYNRKYNAWKTTLGVLQKPLPITGSESLHHLCQFGVGYGYEFNLCRNPLRTRFIRGFIQPVLLYESVRTGQTTLDSTKAPQGNSRLLLGGDVGFDIELSPLEVSIRQRWQPNSGIQPFHTLFSIGWRFHR</sequence>
<protein>
    <submittedName>
        <fullName evidence="2">Conjugal transfer protein TraO</fullName>
    </submittedName>
</protein>
<dbReference type="EMBL" id="JAFMYU010000009">
    <property type="protein sequence ID" value="MBO0931854.1"/>
    <property type="molecule type" value="Genomic_DNA"/>
</dbReference>
<gene>
    <name evidence="2" type="ORF">J2I48_12665</name>
</gene>
<keyword evidence="3" id="KW-1185">Reference proteome</keyword>
<dbReference type="InterPro" id="IPR018899">
    <property type="entry name" value="Conjug_transposon_Tra0"/>
</dbReference>
<name>A0A939JY95_9BACT</name>
<dbReference type="Pfam" id="PF10626">
    <property type="entry name" value="TraO"/>
    <property type="match status" value="1"/>
</dbReference>
<keyword evidence="1" id="KW-0732">Signal</keyword>
<reference evidence="2 3" key="1">
    <citation type="submission" date="2021-03" db="EMBL/GenBank/DDBJ databases">
        <title>Fibrella sp. HMF5036 genome sequencing and assembly.</title>
        <authorList>
            <person name="Kang H."/>
            <person name="Kim H."/>
            <person name="Bae S."/>
            <person name="Joh K."/>
        </authorList>
    </citation>
    <scope>NUCLEOTIDE SEQUENCE [LARGE SCALE GENOMIC DNA]</scope>
    <source>
        <strain evidence="2 3">HMF5036</strain>
    </source>
</reference>